<organism evidence="1 2">
    <name type="scientific">Plectonema radiosum NIES-515</name>
    <dbReference type="NCBI Taxonomy" id="2986073"/>
    <lineage>
        <taxon>Bacteria</taxon>
        <taxon>Bacillati</taxon>
        <taxon>Cyanobacteriota</taxon>
        <taxon>Cyanophyceae</taxon>
        <taxon>Oscillatoriophycideae</taxon>
        <taxon>Oscillatoriales</taxon>
        <taxon>Microcoleaceae</taxon>
        <taxon>Plectonema</taxon>
    </lineage>
</organism>
<accession>A0ABT3B3V3</accession>
<dbReference type="Proteomes" id="UP001526143">
    <property type="component" value="Unassembled WGS sequence"/>
</dbReference>
<reference evidence="1 2" key="1">
    <citation type="submission" date="2022-10" db="EMBL/GenBank/DDBJ databases">
        <title>Identification of biosynthetic pathway for the production of the potent trypsin inhibitor radiosumin.</title>
        <authorList>
            <person name="Fewer D.P."/>
            <person name="Delbaje E."/>
            <person name="Ouyang X."/>
            <person name="Agostino P.D."/>
            <person name="Wahlsten M."/>
            <person name="Jokela J."/>
            <person name="Permi P."/>
            <person name="Haapaniemi E."/>
            <person name="Koistinen H."/>
        </authorList>
    </citation>
    <scope>NUCLEOTIDE SEQUENCE [LARGE SCALE GENOMIC DNA]</scope>
    <source>
        <strain evidence="1 2">NIES-515</strain>
    </source>
</reference>
<evidence type="ECO:0000313" key="2">
    <source>
        <dbReference type="Proteomes" id="UP001526143"/>
    </source>
</evidence>
<name>A0ABT3B3V3_9CYAN</name>
<proteinExistence type="predicted"/>
<dbReference type="RefSeq" id="WP_263747692.1">
    <property type="nucleotide sequence ID" value="NZ_JAOWRF010000303.1"/>
</dbReference>
<protein>
    <submittedName>
        <fullName evidence="1">Uncharacterized protein</fullName>
    </submittedName>
</protein>
<comment type="caution">
    <text evidence="1">The sequence shown here is derived from an EMBL/GenBank/DDBJ whole genome shotgun (WGS) entry which is preliminary data.</text>
</comment>
<sequence length="146" mass="16326">MGILVTELALHNHLSHLPEEALQEFTEWCVLEQAKEAGYKLTLDRGKLDKLPTGDYIFQLVDQFMKVKPDPIRTGLAGAIAGKQADNHALSGTAAIVDFVSLYIRYLMPKEGSEQEKAEAVLTQASQQQFEKLSQIAKKYDVEIYS</sequence>
<keyword evidence="2" id="KW-1185">Reference proteome</keyword>
<evidence type="ECO:0000313" key="1">
    <source>
        <dbReference type="EMBL" id="MCV3216048.1"/>
    </source>
</evidence>
<dbReference type="EMBL" id="JAOWRF010000303">
    <property type="protein sequence ID" value="MCV3216048.1"/>
    <property type="molecule type" value="Genomic_DNA"/>
</dbReference>
<gene>
    <name evidence="1" type="ORF">OGM63_21475</name>
</gene>